<evidence type="ECO:0000256" key="2">
    <source>
        <dbReference type="ARBA" id="ARBA00004651"/>
    </source>
</evidence>
<dbReference type="Pfam" id="PF01764">
    <property type="entry name" value="Lipase_3"/>
    <property type="match status" value="1"/>
</dbReference>
<dbReference type="Gene3D" id="3.40.50.1820">
    <property type="entry name" value="alpha/beta hydrolase"/>
    <property type="match status" value="1"/>
</dbReference>
<dbReference type="GO" id="GO:0016298">
    <property type="term" value="F:lipase activity"/>
    <property type="evidence" value="ECO:0007669"/>
    <property type="project" value="TreeGrafter"/>
</dbReference>
<dbReference type="VEuPathDB" id="TriTrypDB:BSAL_37665"/>
<dbReference type="OrthoDB" id="426718at2759"/>
<evidence type="ECO:0000259" key="16">
    <source>
        <dbReference type="Pfam" id="PF01764"/>
    </source>
</evidence>
<protein>
    <recommendedName>
        <fullName evidence="14">sn-1-specific diacylglycerol lipase</fullName>
        <ecNumber evidence="14">3.1.1.116</ecNumber>
    </recommendedName>
</protein>
<keyword evidence="3" id="KW-1003">Cell membrane</keyword>
<feature type="region of interest" description="Disordered" evidence="15">
    <location>
        <begin position="407"/>
        <end position="428"/>
    </location>
</feature>
<dbReference type="EC" id="3.1.1.116" evidence="14"/>
<evidence type="ECO:0000256" key="13">
    <source>
        <dbReference type="ARBA" id="ARBA00024531"/>
    </source>
</evidence>
<evidence type="ECO:0000256" key="8">
    <source>
        <dbReference type="ARBA" id="ARBA00022837"/>
    </source>
</evidence>
<evidence type="ECO:0000256" key="9">
    <source>
        <dbReference type="ARBA" id="ARBA00022963"/>
    </source>
</evidence>
<keyword evidence="5" id="KW-0812">Transmembrane</keyword>
<dbReference type="PANTHER" id="PTHR45792">
    <property type="entry name" value="DIACYLGLYCEROL LIPASE HOMOLOG-RELATED"/>
    <property type="match status" value="1"/>
</dbReference>
<dbReference type="PANTHER" id="PTHR45792:SF8">
    <property type="entry name" value="DIACYLGLYCEROL LIPASE-ALPHA"/>
    <property type="match status" value="1"/>
</dbReference>
<evidence type="ECO:0000256" key="11">
    <source>
        <dbReference type="ARBA" id="ARBA00023098"/>
    </source>
</evidence>
<evidence type="ECO:0000256" key="1">
    <source>
        <dbReference type="ARBA" id="ARBA00001913"/>
    </source>
</evidence>
<dbReference type="SUPFAM" id="SSF53474">
    <property type="entry name" value="alpha/beta-Hydrolases"/>
    <property type="match status" value="1"/>
</dbReference>
<keyword evidence="4" id="KW-0597">Phosphoprotein</keyword>
<evidence type="ECO:0000256" key="4">
    <source>
        <dbReference type="ARBA" id="ARBA00022553"/>
    </source>
</evidence>
<dbReference type="InterPro" id="IPR002921">
    <property type="entry name" value="Fungal_lipase-type"/>
</dbReference>
<evidence type="ECO:0000313" key="18">
    <source>
        <dbReference type="Proteomes" id="UP000051952"/>
    </source>
</evidence>
<name>A0A0S4KLL2_BODSA</name>
<keyword evidence="6" id="KW-0479">Metal-binding</keyword>
<sequence>MRRFPLKTAGCRLAMPAAIRHIDTVLPSCVQKSATSRFQHQHVFVKKCYPFSGTIAMTPRSPMPHAEGEKISLREAMTPRSPMPHAEGEKISLREHAQWLLRAGKTARDFRTWSRLLNSKDNPPSPTGPSSRWLHQLFEFDHEFVCDVCGASWKECDDVTKHWRNGDRDSFHIESPLRQSIISNASSPSTRPSTTLFPVAKVHWTLMKLLRSNLKKVPPHNNGNKKSSSNSLTQHSPHVGSLAEVAKGLRRSLPLRREELQGQLDAGRQFPAVHLSTDTLMLCSRMAAFSAATYGPAYLEGFYSSIRCNSSLHLPGFRSFISPPEEIHRKAAKVLLGIDDHRVVDVVRCSVLGDETTYAASYSIFVDHRFKNIIVAFRGTTSLGDMVTVVTSNPMFLSDIRRGSEATSSIQAGGEEAKRVQNTSTSEPDESMLSWYVPWGFGESIKHALRTLEEPLALLEESLCDYETYFTGHSLGAIQANLYHLATSSAPDGSNRQRARKVVGFAPAPCVSLGIAEYQQQNSLPTSATQLINPSEEARNVLNFAYGHDIVPRLQVSSLREKLRRYALSAESNTSGNGDYYLPGTTLWIDPASSASSDKTPHDTTCGVGNKAPGGGVSTHHPLRQVLVLPRQQQQTDDDASIIKQWNVLPSCKATLEHHFLQRIQRYLCTRIAFQSKQ</sequence>
<dbReference type="InterPro" id="IPR052214">
    <property type="entry name" value="DAG_Lipase-Related"/>
</dbReference>
<evidence type="ECO:0000256" key="6">
    <source>
        <dbReference type="ARBA" id="ARBA00022723"/>
    </source>
</evidence>
<keyword evidence="10" id="KW-1133">Transmembrane helix</keyword>
<comment type="subcellular location">
    <subcellularLocation>
        <location evidence="2">Cell membrane</location>
        <topology evidence="2">Multi-pass membrane protein</topology>
    </subcellularLocation>
</comment>
<organism evidence="17 18">
    <name type="scientific">Bodo saltans</name>
    <name type="common">Flagellated protozoan</name>
    <dbReference type="NCBI Taxonomy" id="75058"/>
    <lineage>
        <taxon>Eukaryota</taxon>
        <taxon>Discoba</taxon>
        <taxon>Euglenozoa</taxon>
        <taxon>Kinetoplastea</taxon>
        <taxon>Metakinetoplastina</taxon>
        <taxon>Eubodonida</taxon>
        <taxon>Bodonidae</taxon>
        <taxon>Bodo</taxon>
    </lineage>
</organism>
<reference evidence="18" key="1">
    <citation type="submission" date="2015-09" db="EMBL/GenBank/DDBJ databases">
        <authorList>
            <consortium name="Pathogen Informatics"/>
        </authorList>
    </citation>
    <scope>NUCLEOTIDE SEQUENCE [LARGE SCALE GENOMIC DNA]</scope>
    <source>
        <strain evidence="18">Lake Konstanz</strain>
    </source>
</reference>
<keyword evidence="9" id="KW-0442">Lipid degradation</keyword>
<dbReference type="GO" id="GO:0005886">
    <property type="term" value="C:plasma membrane"/>
    <property type="evidence" value="ECO:0007669"/>
    <property type="project" value="UniProtKB-SubCell"/>
</dbReference>
<keyword evidence="8" id="KW-0106">Calcium</keyword>
<feature type="region of interest" description="Disordered" evidence="15">
    <location>
        <begin position="215"/>
        <end position="239"/>
    </location>
</feature>
<dbReference type="InterPro" id="IPR029058">
    <property type="entry name" value="AB_hydrolase_fold"/>
</dbReference>
<evidence type="ECO:0000256" key="14">
    <source>
        <dbReference type="ARBA" id="ARBA00026104"/>
    </source>
</evidence>
<dbReference type="GO" id="GO:0016042">
    <property type="term" value="P:lipid catabolic process"/>
    <property type="evidence" value="ECO:0007669"/>
    <property type="project" value="UniProtKB-KW"/>
</dbReference>
<dbReference type="EMBL" id="CYKH01002046">
    <property type="protein sequence ID" value="CUI15301.1"/>
    <property type="molecule type" value="Genomic_DNA"/>
</dbReference>
<keyword evidence="11" id="KW-0443">Lipid metabolism</keyword>
<keyword evidence="12" id="KW-0472">Membrane</keyword>
<keyword evidence="7" id="KW-0378">Hydrolase</keyword>
<evidence type="ECO:0000256" key="5">
    <source>
        <dbReference type="ARBA" id="ARBA00022692"/>
    </source>
</evidence>
<dbReference type="GO" id="GO:0046872">
    <property type="term" value="F:metal ion binding"/>
    <property type="evidence" value="ECO:0007669"/>
    <property type="project" value="UniProtKB-KW"/>
</dbReference>
<dbReference type="Proteomes" id="UP000051952">
    <property type="component" value="Unassembled WGS sequence"/>
</dbReference>
<evidence type="ECO:0000313" key="17">
    <source>
        <dbReference type="EMBL" id="CUI15301.1"/>
    </source>
</evidence>
<feature type="compositionally biased region" description="Low complexity" evidence="15">
    <location>
        <begin position="221"/>
        <end position="231"/>
    </location>
</feature>
<proteinExistence type="predicted"/>
<gene>
    <name evidence="17" type="ORF">BSAL_37665</name>
</gene>
<feature type="domain" description="Fungal lipase-type" evidence="16">
    <location>
        <begin position="375"/>
        <end position="555"/>
    </location>
</feature>
<accession>A0A0S4KLL2</accession>
<evidence type="ECO:0000256" key="12">
    <source>
        <dbReference type="ARBA" id="ARBA00023136"/>
    </source>
</evidence>
<evidence type="ECO:0000256" key="10">
    <source>
        <dbReference type="ARBA" id="ARBA00022989"/>
    </source>
</evidence>
<evidence type="ECO:0000256" key="7">
    <source>
        <dbReference type="ARBA" id="ARBA00022801"/>
    </source>
</evidence>
<comment type="catalytic activity">
    <reaction evidence="13">
        <text>a 1,2-diacyl-sn-glycerol + H2O = a 2-acylglycerol + a fatty acid + H(+)</text>
        <dbReference type="Rhea" id="RHEA:33275"/>
        <dbReference type="ChEBI" id="CHEBI:15377"/>
        <dbReference type="ChEBI" id="CHEBI:15378"/>
        <dbReference type="ChEBI" id="CHEBI:17389"/>
        <dbReference type="ChEBI" id="CHEBI:17815"/>
        <dbReference type="ChEBI" id="CHEBI:28868"/>
        <dbReference type="EC" id="3.1.1.116"/>
    </reaction>
    <physiologicalReaction direction="left-to-right" evidence="13">
        <dbReference type="Rhea" id="RHEA:33276"/>
    </physiologicalReaction>
</comment>
<dbReference type="AlphaFoldDB" id="A0A0S4KLL2"/>
<evidence type="ECO:0000256" key="3">
    <source>
        <dbReference type="ARBA" id="ARBA00022475"/>
    </source>
</evidence>
<evidence type="ECO:0000256" key="15">
    <source>
        <dbReference type="SAM" id="MobiDB-lite"/>
    </source>
</evidence>
<keyword evidence="18" id="KW-1185">Reference proteome</keyword>
<comment type="cofactor">
    <cofactor evidence="1">
        <name>Ca(2+)</name>
        <dbReference type="ChEBI" id="CHEBI:29108"/>
    </cofactor>
</comment>